<feature type="compositionally biased region" description="Basic residues" evidence="5">
    <location>
        <begin position="191"/>
        <end position="205"/>
    </location>
</feature>
<dbReference type="Proteomes" id="UP001150062">
    <property type="component" value="Unassembled WGS sequence"/>
</dbReference>
<dbReference type="InterPro" id="IPR039722">
    <property type="entry name" value="Upf3"/>
</dbReference>
<organism evidence="7 9">
    <name type="scientific">Anaeramoeba flamelloides</name>
    <dbReference type="NCBI Taxonomy" id="1746091"/>
    <lineage>
        <taxon>Eukaryota</taxon>
        <taxon>Metamonada</taxon>
        <taxon>Anaeramoebidae</taxon>
        <taxon>Anaeramoeba</taxon>
    </lineage>
</organism>
<evidence type="ECO:0000256" key="3">
    <source>
        <dbReference type="ARBA" id="ARBA00023161"/>
    </source>
</evidence>
<reference evidence="8" key="1">
    <citation type="submission" date="2022-08" db="EMBL/GenBank/DDBJ databases">
        <title>Novel sulfate-reducing endosymbionts in the free-living metamonad Anaeramoeba.</title>
        <authorList>
            <person name="Jerlstrom-Hultqvist J."/>
            <person name="Cepicka I."/>
            <person name="Gallot-Lavallee L."/>
            <person name="Salas-Leiva D."/>
            <person name="Curtis B.A."/>
            <person name="Zahonova K."/>
            <person name="Pipaliya S."/>
            <person name="Dacks J."/>
            <person name="Roger A.J."/>
        </authorList>
    </citation>
    <scope>NUCLEOTIDE SEQUENCE</scope>
    <source>
        <strain evidence="8">Schooner1</strain>
    </source>
</reference>
<dbReference type="GO" id="GO:0003729">
    <property type="term" value="F:mRNA binding"/>
    <property type="evidence" value="ECO:0007669"/>
    <property type="project" value="TreeGrafter"/>
</dbReference>
<dbReference type="GO" id="GO:0005737">
    <property type="term" value="C:cytoplasm"/>
    <property type="evidence" value="ECO:0007669"/>
    <property type="project" value="TreeGrafter"/>
</dbReference>
<dbReference type="Proteomes" id="UP001146793">
    <property type="component" value="Unassembled WGS sequence"/>
</dbReference>
<protein>
    <recommendedName>
        <fullName evidence="6">UPF3 domain-containing protein</fullName>
    </recommendedName>
</protein>
<comment type="subcellular location">
    <subcellularLocation>
        <location evidence="1">Nucleus</location>
    </subcellularLocation>
</comment>
<dbReference type="CDD" id="cd12455">
    <property type="entry name" value="RRM_like_Smg4_UPF3"/>
    <property type="match status" value="1"/>
</dbReference>
<feature type="compositionally biased region" description="Basic and acidic residues" evidence="5">
    <location>
        <begin position="153"/>
        <end position="166"/>
    </location>
</feature>
<sequence length="205" mass="24526">MNIFEKNSEKKLKLVVRNLPHNLTEEKFKKLIKPFHSQIKYFHYSPGSKRVIETFSKTITYFPSFSHLKFKKHEDLLNFASFMNQQVFIDPSGSKKKAIVVYSLNQLTPFRRQKDKLEGTYKTSSKYKAFLKTLKQKEEVELPSTEHLIEKQKELEKKKKEQREELTPLLRSIKSSNKIAETHIKQLNRGYQRRPPRSQRNRKRK</sequence>
<dbReference type="PANTHER" id="PTHR13112:SF0">
    <property type="entry name" value="FI21285P1"/>
    <property type="match status" value="1"/>
</dbReference>
<dbReference type="Gene3D" id="3.30.70.330">
    <property type="match status" value="1"/>
</dbReference>
<evidence type="ECO:0000256" key="4">
    <source>
        <dbReference type="ARBA" id="ARBA00023242"/>
    </source>
</evidence>
<dbReference type="InterPro" id="IPR012677">
    <property type="entry name" value="Nucleotide-bd_a/b_plait_sf"/>
</dbReference>
<reference evidence="7" key="2">
    <citation type="submission" date="2022-08" db="EMBL/GenBank/DDBJ databases">
        <title>Novel sulphate-reducing endosymbionts in the free-living metamonad Anaeramoeba.</title>
        <authorList>
            <person name="Jerlstrom-Hultqvist J."/>
            <person name="Cepicka I."/>
            <person name="Gallot-Lavallee L."/>
            <person name="Salas-Leiva D."/>
            <person name="Curtis B.A."/>
            <person name="Zahonova K."/>
            <person name="Pipaliya S."/>
            <person name="Dacks J."/>
            <person name="Roger A.J."/>
        </authorList>
    </citation>
    <scope>NUCLEOTIDE SEQUENCE</scope>
    <source>
        <strain evidence="7">Busselton2</strain>
    </source>
</reference>
<evidence type="ECO:0000259" key="6">
    <source>
        <dbReference type="Pfam" id="PF03467"/>
    </source>
</evidence>
<feature type="domain" description="UPF3" evidence="6">
    <location>
        <begin position="10"/>
        <end position="176"/>
    </location>
</feature>
<dbReference type="PANTHER" id="PTHR13112">
    <property type="entry name" value="UPF3 REGULATOR OF NONSENSE TRANSCRIPTS-LIKE PROTEIN"/>
    <property type="match status" value="1"/>
</dbReference>
<feature type="region of interest" description="Disordered" evidence="5">
    <location>
        <begin position="153"/>
        <end position="205"/>
    </location>
</feature>
<dbReference type="Pfam" id="PF03467">
    <property type="entry name" value="Smg4_UPF3"/>
    <property type="match status" value="1"/>
</dbReference>
<evidence type="ECO:0000313" key="10">
    <source>
        <dbReference type="Proteomes" id="UP001150062"/>
    </source>
</evidence>
<dbReference type="GO" id="GO:0005730">
    <property type="term" value="C:nucleolus"/>
    <property type="evidence" value="ECO:0007669"/>
    <property type="project" value="TreeGrafter"/>
</dbReference>
<evidence type="ECO:0000256" key="2">
    <source>
        <dbReference type="ARBA" id="ARBA00005991"/>
    </source>
</evidence>
<evidence type="ECO:0000256" key="1">
    <source>
        <dbReference type="ARBA" id="ARBA00004123"/>
    </source>
</evidence>
<dbReference type="GO" id="GO:0000184">
    <property type="term" value="P:nuclear-transcribed mRNA catabolic process, nonsense-mediated decay"/>
    <property type="evidence" value="ECO:0007669"/>
    <property type="project" value="UniProtKB-KW"/>
</dbReference>
<keyword evidence="3" id="KW-0866">Nonsense-mediated mRNA decay</keyword>
<accession>A0AAV7ZUP2</accession>
<dbReference type="InterPro" id="IPR005120">
    <property type="entry name" value="UPF3_dom"/>
</dbReference>
<evidence type="ECO:0000313" key="8">
    <source>
        <dbReference type="EMBL" id="KAJ6252245.1"/>
    </source>
</evidence>
<dbReference type="AlphaFoldDB" id="A0AAV7ZUP2"/>
<dbReference type="InterPro" id="IPR035979">
    <property type="entry name" value="RBD_domain_sf"/>
</dbReference>
<dbReference type="GO" id="GO:0045727">
    <property type="term" value="P:positive regulation of translation"/>
    <property type="evidence" value="ECO:0007669"/>
    <property type="project" value="TreeGrafter"/>
</dbReference>
<name>A0AAV7ZUP2_9EUKA</name>
<comment type="similarity">
    <text evidence="2">Belongs to the RENT3 family.</text>
</comment>
<comment type="caution">
    <text evidence="7">The sequence shown here is derived from an EMBL/GenBank/DDBJ whole genome shotgun (WGS) entry which is preliminary data.</text>
</comment>
<evidence type="ECO:0000313" key="7">
    <source>
        <dbReference type="EMBL" id="KAJ3444212.1"/>
    </source>
</evidence>
<keyword evidence="10" id="KW-1185">Reference proteome</keyword>
<dbReference type="SUPFAM" id="SSF54928">
    <property type="entry name" value="RNA-binding domain, RBD"/>
    <property type="match status" value="1"/>
</dbReference>
<dbReference type="EMBL" id="JANTQA010000023">
    <property type="protein sequence ID" value="KAJ3444212.1"/>
    <property type="molecule type" value="Genomic_DNA"/>
</dbReference>
<evidence type="ECO:0000313" key="9">
    <source>
        <dbReference type="Proteomes" id="UP001146793"/>
    </source>
</evidence>
<gene>
    <name evidence="7" type="ORF">M0812_10064</name>
    <name evidence="8" type="ORF">M0813_14396</name>
</gene>
<keyword evidence="4" id="KW-0539">Nucleus</keyword>
<dbReference type="EMBL" id="JAOAOG010000047">
    <property type="protein sequence ID" value="KAJ6252245.1"/>
    <property type="molecule type" value="Genomic_DNA"/>
</dbReference>
<proteinExistence type="inferred from homology"/>
<evidence type="ECO:0000256" key="5">
    <source>
        <dbReference type="SAM" id="MobiDB-lite"/>
    </source>
</evidence>